<dbReference type="GO" id="GO:0008654">
    <property type="term" value="P:phospholipid biosynthetic process"/>
    <property type="evidence" value="ECO:0007669"/>
    <property type="project" value="UniProtKB-KW"/>
</dbReference>
<dbReference type="PANTHER" id="PTHR30309">
    <property type="entry name" value="INNER MEMBRANE PROTEIN YGIH"/>
    <property type="match status" value="1"/>
</dbReference>
<dbReference type="AlphaFoldDB" id="A0A6N7IZ88"/>
<feature type="transmembrane region" description="Helical" evidence="10">
    <location>
        <begin position="159"/>
        <end position="177"/>
    </location>
</feature>
<proteinExistence type="predicted"/>
<evidence type="ECO:0000256" key="7">
    <source>
        <dbReference type="ARBA" id="ARBA00023136"/>
    </source>
</evidence>
<feature type="transmembrane region" description="Helical" evidence="10">
    <location>
        <begin position="44"/>
        <end position="61"/>
    </location>
</feature>
<keyword evidence="3" id="KW-0808">Transferase</keyword>
<accession>A0A6N7IZ88</accession>
<gene>
    <name evidence="11" type="ORF">FRC54_01470</name>
</gene>
<feature type="transmembrane region" description="Helical" evidence="10">
    <location>
        <begin position="82"/>
        <end position="100"/>
    </location>
</feature>
<keyword evidence="1" id="KW-1003">Cell membrane</keyword>
<sequence>MTNKIICLIIGYFFGSFLTAEIVTRRLTGRPCRELGTSGNPGMANVMAHLGFVPGIIVLAGDLGKTIAAMLLVHFAFDQSHLALYYTMLGLVLGHNIPFYQPRHGGKGVAVTCMAVFIINPFWGLISDAVGMLVVFATQYLCVGAIVIPAFFIIPTVIFYGKEAGLIAIALSLIMYWRHFPALSQIPKGTCEKTDVIGAFRKKFFKH</sequence>
<keyword evidence="9" id="KW-1208">Phospholipid metabolism</keyword>
<dbReference type="EMBL" id="VOGC01000002">
    <property type="protein sequence ID" value="MQN00657.1"/>
    <property type="molecule type" value="Genomic_DNA"/>
</dbReference>
<comment type="caution">
    <text evidence="11">The sequence shown here is derived from an EMBL/GenBank/DDBJ whole genome shotgun (WGS) entry which is preliminary data.</text>
</comment>
<name>A0A6N7IZ88_9FIRM</name>
<evidence type="ECO:0000256" key="3">
    <source>
        <dbReference type="ARBA" id="ARBA00022679"/>
    </source>
</evidence>
<evidence type="ECO:0000256" key="8">
    <source>
        <dbReference type="ARBA" id="ARBA00023209"/>
    </source>
</evidence>
<keyword evidence="4 10" id="KW-0812">Transmembrane</keyword>
<dbReference type="InterPro" id="IPR003811">
    <property type="entry name" value="G3P_acylTferase_PlsY"/>
</dbReference>
<evidence type="ECO:0000256" key="9">
    <source>
        <dbReference type="ARBA" id="ARBA00023264"/>
    </source>
</evidence>
<dbReference type="PANTHER" id="PTHR30309:SF0">
    <property type="entry name" value="GLYCEROL-3-PHOSPHATE ACYLTRANSFERASE-RELATED"/>
    <property type="match status" value="1"/>
</dbReference>
<keyword evidence="7 10" id="KW-0472">Membrane</keyword>
<dbReference type="GO" id="GO:0043772">
    <property type="term" value="F:acyl-phosphate glycerol-3-phosphate acyltransferase activity"/>
    <property type="evidence" value="ECO:0007669"/>
    <property type="project" value="InterPro"/>
</dbReference>
<keyword evidence="6" id="KW-0443">Lipid metabolism</keyword>
<protein>
    <submittedName>
        <fullName evidence="11">Glycerol-3-phosphate acyltransferase</fullName>
    </submittedName>
</protein>
<evidence type="ECO:0000256" key="6">
    <source>
        <dbReference type="ARBA" id="ARBA00023098"/>
    </source>
</evidence>
<feature type="transmembrane region" description="Helical" evidence="10">
    <location>
        <begin position="106"/>
        <end position="126"/>
    </location>
</feature>
<dbReference type="Pfam" id="PF02660">
    <property type="entry name" value="G3P_acyltransf"/>
    <property type="match status" value="1"/>
</dbReference>
<evidence type="ECO:0000313" key="12">
    <source>
        <dbReference type="Proteomes" id="UP000460257"/>
    </source>
</evidence>
<dbReference type="Proteomes" id="UP000460257">
    <property type="component" value="Unassembled WGS sequence"/>
</dbReference>
<feature type="transmembrane region" description="Helical" evidence="10">
    <location>
        <begin position="133"/>
        <end position="153"/>
    </location>
</feature>
<reference evidence="11" key="1">
    <citation type="journal article" date="2020" name="Appl. Environ. Microbiol.">
        <title>Medium-Chain Fatty Acid Synthesis by 'Candidatus Weimeria bifida' gen. nov., sp. nov., and 'Candidatus Pseudoramibacter fermentans' sp. nov.</title>
        <authorList>
            <person name="Scarborough M.J."/>
            <person name="Myers K.S."/>
            <person name="Donohue T.J."/>
            <person name="Noguera D.R."/>
        </authorList>
    </citation>
    <scope>NUCLEOTIDE SEQUENCE</scope>
    <source>
        <strain evidence="11">LCO1.1</strain>
    </source>
</reference>
<dbReference type="SMART" id="SM01207">
    <property type="entry name" value="G3P_acyltransf"/>
    <property type="match status" value="1"/>
</dbReference>
<evidence type="ECO:0000256" key="2">
    <source>
        <dbReference type="ARBA" id="ARBA00022516"/>
    </source>
</evidence>
<evidence type="ECO:0000256" key="5">
    <source>
        <dbReference type="ARBA" id="ARBA00022989"/>
    </source>
</evidence>
<evidence type="ECO:0000313" key="11">
    <source>
        <dbReference type="EMBL" id="MQN00657.1"/>
    </source>
</evidence>
<evidence type="ECO:0000256" key="4">
    <source>
        <dbReference type="ARBA" id="ARBA00022692"/>
    </source>
</evidence>
<evidence type="ECO:0000256" key="10">
    <source>
        <dbReference type="SAM" id="Phobius"/>
    </source>
</evidence>
<keyword evidence="8" id="KW-0594">Phospholipid biosynthesis</keyword>
<keyword evidence="2" id="KW-0444">Lipid biosynthesis</keyword>
<organism evidence="11 12">
    <name type="scientific">Candidatus Weimeria bifida</name>
    <dbReference type="NCBI Taxonomy" id="2599074"/>
    <lineage>
        <taxon>Bacteria</taxon>
        <taxon>Bacillati</taxon>
        <taxon>Bacillota</taxon>
        <taxon>Clostridia</taxon>
        <taxon>Lachnospirales</taxon>
        <taxon>Lachnospiraceae</taxon>
        <taxon>Candidatus Weimeria</taxon>
    </lineage>
</organism>
<keyword evidence="5 10" id="KW-1133">Transmembrane helix</keyword>
<keyword evidence="12" id="KW-1185">Reference proteome</keyword>
<dbReference type="GO" id="GO:0005886">
    <property type="term" value="C:plasma membrane"/>
    <property type="evidence" value="ECO:0007669"/>
    <property type="project" value="InterPro"/>
</dbReference>
<evidence type="ECO:0000256" key="1">
    <source>
        <dbReference type="ARBA" id="ARBA00022475"/>
    </source>
</evidence>
<keyword evidence="11" id="KW-0012">Acyltransferase</keyword>